<accession>A0A089MFC8</accession>
<keyword evidence="9" id="KW-1185">Reference proteome</keyword>
<reference evidence="8 9" key="1">
    <citation type="submission" date="2014-08" db="EMBL/GenBank/DDBJ databases">
        <title>Comparative genomics of the Paenibacillus odorifer group.</title>
        <authorList>
            <person name="den Bakker H.C."/>
            <person name="Tsai Y.-C."/>
            <person name="Martin N."/>
            <person name="Korlach J."/>
            <person name="Wiedmann M."/>
        </authorList>
    </citation>
    <scope>NUCLEOTIDE SEQUENCE [LARGE SCALE GENOMIC DNA]</scope>
    <source>
        <strain evidence="8 9">DSM 15220</strain>
    </source>
</reference>
<dbReference type="Pfam" id="PF00358">
    <property type="entry name" value="PTS_EIIA_1"/>
    <property type="match status" value="1"/>
</dbReference>
<evidence type="ECO:0000256" key="5">
    <source>
        <dbReference type="ARBA" id="ARBA00022683"/>
    </source>
</evidence>
<feature type="domain" description="PTS EIIA type-1" evidence="7">
    <location>
        <begin position="32"/>
        <end position="137"/>
    </location>
</feature>
<keyword evidence="6" id="KW-0418">Kinase</keyword>
<keyword evidence="3 8" id="KW-0762">Sugar transport</keyword>
<dbReference type="InterPro" id="IPR011055">
    <property type="entry name" value="Dup_hybrid_motif"/>
</dbReference>
<dbReference type="Gene3D" id="2.70.70.10">
    <property type="entry name" value="Glucose Permease (Domain IIA)"/>
    <property type="match status" value="1"/>
</dbReference>
<dbReference type="GO" id="GO:0005737">
    <property type="term" value="C:cytoplasm"/>
    <property type="evidence" value="ECO:0007669"/>
    <property type="project" value="UniProtKB-SubCell"/>
</dbReference>
<evidence type="ECO:0000259" key="7">
    <source>
        <dbReference type="PROSITE" id="PS51093"/>
    </source>
</evidence>
<dbReference type="PANTHER" id="PTHR45008">
    <property type="entry name" value="PTS SYSTEM GLUCOSE-SPECIFIC EIIA COMPONENT"/>
    <property type="match status" value="1"/>
</dbReference>
<dbReference type="InterPro" id="IPR001127">
    <property type="entry name" value="PTS_EIIA_1_perm"/>
</dbReference>
<dbReference type="GO" id="GO:0016301">
    <property type="term" value="F:kinase activity"/>
    <property type="evidence" value="ECO:0007669"/>
    <property type="project" value="UniProtKB-KW"/>
</dbReference>
<evidence type="ECO:0000256" key="6">
    <source>
        <dbReference type="ARBA" id="ARBA00022777"/>
    </source>
</evidence>
<comment type="subcellular location">
    <subcellularLocation>
        <location evidence="1">Cytoplasm</location>
    </subcellularLocation>
</comment>
<dbReference type="KEGG" id="pgm:PGRAT_22915"/>
<dbReference type="AlphaFoldDB" id="A0A089MFC8"/>
<dbReference type="EMBL" id="CP009287">
    <property type="protein sequence ID" value="AIQ70183.1"/>
    <property type="molecule type" value="Genomic_DNA"/>
</dbReference>
<dbReference type="Proteomes" id="UP000029500">
    <property type="component" value="Chromosome"/>
</dbReference>
<protein>
    <submittedName>
        <fullName evidence="8">PTS glucose transporter subunit IIA</fullName>
    </submittedName>
</protein>
<evidence type="ECO:0000256" key="2">
    <source>
        <dbReference type="ARBA" id="ARBA00022448"/>
    </source>
</evidence>
<keyword evidence="5" id="KW-0598">Phosphotransferase system</keyword>
<evidence type="ECO:0000313" key="9">
    <source>
        <dbReference type="Proteomes" id="UP000029500"/>
    </source>
</evidence>
<dbReference type="SUPFAM" id="SSF51261">
    <property type="entry name" value="Duplicated hybrid motif"/>
    <property type="match status" value="1"/>
</dbReference>
<dbReference type="RefSeq" id="WP_025706760.1">
    <property type="nucleotide sequence ID" value="NZ_CP009287.1"/>
</dbReference>
<gene>
    <name evidence="8" type="ORF">PGRAT_22915</name>
</gene>
<dbReference type="eggNOG" id="COG2190">
    <property type="taxonomic scope" value="Bacteria"/>
</dbReference>
<dbReference type="PANTHER" id="PTHR45008:SF1">
    <property type="entry name" value="PTS SYSTEM GLUCOSE-SPECIFIC EIIA COMPONENT"/>
    <property type="match status" value="1"/>
</dbReference>
<organism evidence="8 9">
    <name type="scientific">Paenibacillus graminis</name>
    <dbReference type="NCBI Taxonomy" id="189425"/>
    <lineage>
        <taxon>Bacteria</taxon>
        <taxon>Bacillati</taxon>
        <taxon>Bacillota</taxon>
        <taxon>Bacilli</taxon>
        <taxon>Bacillales</taxon>
        <taxon>Paenibacillaceae</taxon>
        <taxon>Paenibacillus</taxon>
    </lineage>
</organism>
<dbReference type="NCBIfam" id="TIGR00830">
    <property type="entry name" value="PTBA"/>
    <property type="match status" value="1"/>
</dbReference>
<keyword evidence="2" id="KW-0813">Transport</keyword>
<evidence type="ECO:0000256" key="4">
    <source>
        <dbReference type="ARBA" id="ARBA00022679"/>
    </source>
</evidence>
<evidence type="ECO:0000313" key="8">
    <source>
        <dbReference type="EMBL" id="AIQ70183.1"/>
    </source>
</evidence>
<dbReference type="GO" id="GO:0009401">
    <property type="term" value="P:phosphoenolpyruvate-dependent sugar phosphotransferase system"/>
    <property type="evidence" value="ECO:0007669"/>
    <property type="project" value="UniProtKB-KW"/>
</dbReference>
<dbReference type="InterPro" id="IPR050890">
    <property type="entry name" value="PTS_EIIA_component"/>
</dbReference>
<proteinExistence type="predicted"/>
<keyword evidence="4" id="KW-0808">Transferase</keyword>
<dbReference type="PROSITE" id="PS00371">
    <property type="entry name" value="PTS_EIIA_TYPE_1_HIS"/>
    <property type="match status" value="1"/>
</dbReference>
<dbReference type="PROSITE" id="PS51093">
    <property type="entry name" value="PTS_EIIA_TYPE_1"/>
    <property type="match status" value="1"/>
</dbReference>
<dbReference type="OrthoDB" id="92465at2"/>
<dbReference type="HOGENOM" id="CLU_012312_5_3_9"/>
<dbReference type="STRING" id="189425.PGRAT_22915"/>
<evidence type="ECO:0000256" key="3">
    <source>
        <dbReference type="ARBA" id="ARBA00022597"/>
    </source>
</evidence>
<name>A0A089MFC8_9BACL</name>
<sequence length="159" mass="17222">MFGWRKNKIEENTLDIIPPVPGQVVGLEQVPDEAFSTKAMGEGFAVQPAAGEVRAPFSGKISHIMNTSKHAVLLENEDGIQILIHVGVNTVSLKGEGFVAHVVTGQTVEQGQLLLEFDMDKIKEAGLSGITSVIVPGGQEKVQRIEGLQEEEAVLRVYY</sequence>
<evidence type="ECO:0000256" key="1">
    <source>
        <dbReference type="ARBA" id="ARBA00004496"/>
    </source>
</evidence>
<dbReference type="FunFam" id="2.70.70.10:FF:000001">
    <property type="entry name" value="PTS system glucose-specific IIA component"/>
    <property type="match status" value="1"/>
</dbReference>